<accession>A0A1E8CM93</accession>
<dbReference type="STRING" id="1524254.PHACT_10720"/>
<keyword evidence="3" id="KW-1185">Reference proteome</keyword>
<feature type="transmembrane region" description="Helical" evidence="1">
    <location>
        <begin position="89"/>
        <end position="111"/>
    </location>
</feature>
<dbReference type="Proteomes" id="UP000175669">
    <property type="component" value="Unassembled WGS sequence"/>
</dbReference>
<name>A0A1E8CM93_9GAMM</name>
<dbReference type="RefSeq" id="WP_070117766.1">
    <property type="nucleotide sequence ID" value="NZ_MASR01000001.1"/>
</dbReference>
<organism evidence="2 3">
    <name type="scientific">Pseudohongiella acticola</name>
    <dbReference type="NCBI Taxonomy" id="1524254"/>
    <lineage>
        <taxon>Bacteria</taxon>
        <taxon>Pseudomonadati</taxon>
        <taxon>Pseudomonadota</taxon>
        <taxon>Gammaproteobacteria</taxon>
        <taxon>Pseudomonadales</taxon>
        <taxon>Pseudohongiellaceae</taxon>
        <taxon>Pseudohongiella</taxon>
    </lineage>
</organism>
<feature type="transmembrane region" description="Helical" evidence="1">
    <location>
        <begin position="16"/>
        <end position="38"/>
    </location>
</feature>
<keyword evidence="1" id="KW-1133">Transmembrane helix</keyword>
<protein>
    <submittedName>
        <fullName evidence="2">Uncharacterized protein</fullName>
    </submittedName>
</protein>
<keyword evidence="1" id="KW-0472">Membrane</keyword>
<evidence type="ECO:0000256" key="1">
    <source>
        <dbReference type="SAM" id="Phobius"/>
    </source>
</evidence>
<proteinExistence type="predicted"/>
<gene>
    <name evidence="2" type="ORF">PHACT_10720</name>
</gene>
<reference evidence="3" key="1">
    <citation type="submission" date="2016-07" db="EMBL/GenBank/DDBJ databases">
        <authorList>
            <person name="Florea S."/>
            <person name="Webb J.S."/>
            <person name="Jaromczyk J."/>
            <person name="Schardl C.L."/>
        </authorList>
    </citation>
    <scope>NUCLEOTIDE SEQUENCE [LARGE SCALE GENOMIC DNA]</scope>
    <source>
        <strain evidence="3">KCTC 42131</strain>
    </source>
</reference>
<keyword evidence="1" id="KW-0812">Transmembrane</keyword>
<evidence type="ECO:0000313" key="2">
    <source>
        <dbReference type="EMBL" id="OFE13549.1"/>
    </source>
</evidence>
<evidence type="ECO:0000313" key="3">
    <source>
        <dbReference type="Proteomes" id="UP000175669"/>
    </source>
</evidence>
<dbReference type="EMBL" id="MASR01000001">
    <property type="protein sequence ID" value="OFE13549.1"/>
    <property type="molecule type" value="Genomic_DNA"/>
</dbReference>
<comment type="caution">
    <text evidence="2">The sequence shown here is derived from an EMBL/GenBank/DDBJ whole genome shotgun (WGS) entry which is preliminary data.</text>
</comment>
<feature type="transmembrane region" description="Helical" evidence="1">
    <location>
        <begin position="53"/>
        <end position="77"/>
    </location>
</feature>
<dbReference type="AlphaFoldDB" id="A0A1E8CM93"/>
<sequence length="123" mass="13618">MSPAPSYRHAVSNRRLWLSAFVPALAWALHLAVSYGLVELYCYQFTRMGDAVAVWALSAVTLLTLVAAFTGTLFCYWNRRIILNRTEAHRGLFIATSGAVLGVFMIATILMQTLPVIMVPPCI</sequence>